<keyword evidence="6 16" id="KW-0245">EGF-like domain</keyword>
<dbReference type="RefSeq" id="NP_001279458.1">
    <property type="nucleotide sequence ID" value="NM_001292529.1"/>
</dbReference>
<reference evidence="25" key="4">
    <citation type="journal article" date="2014" name="Nature">
        <title>Elephant shark genome provides unique insights into gnathostome evolution.</title>
        <authorList>
            <consortium name="International Elephant Shark Genome Sequencing Consortium"/>
            <person name="Venkatesh B."/>
            <person name="Lee A.P."/>
            <person name="Ravi V."/>
            <person name="Maurya A.K."/>
            <person name="Lian M.M."/>
            <person name="Swann J.B."/>
            <person name="Ohta Y."/>
            <person name="Flajnik M.F."/>
            <person name="Sutoh Y."/>
            <person name="Kasahara M."/>
            <person name="Hoon S."/>
            <person name="Gangu V."/>
            <person name="Roy S.W."/>
            <person name="Irimia M."/>
            <person name="Korzh V."/>
            <person name="Kondrychyn I."/>
            <person name="Lim Z.W."/>
            <person name="Tay B.H."/>
            <person name="Tohari S."/>
            <person name="Kong K.W."/>
            <person name="Ho S."/>
            <person name="Lorente-Galdos B."/>
            <person name="Quilez J."/>
            <person name="Marques-Bonet T."/>
            <person name="Raney B.J."/>
            <person name="Ingham P.W."/>
            <person name="Tay A."/>
            <person name="Hillier L.W."/>
            <person name="Minx P."/>
            <person name="Boehm T."/>
            <person name="Wilson R.K."/>
            <person name="Brenner S."/>
            <person name="Warren W.C."/>
        </authorList>
    </citation>
    <scope>NUCLEOTIDE SEQUENCE [LARGE SCALE GENOMIC DNA]</scope>
</reference>
<dbReference type="PROSITE" id="PS00011">
    <property type="entry name" value="GLA_1"/>
    <property type="match status" value="1"/>
</dbReference>
<dbReference type="FunFam" id="4.10.740.10:FF:000001">
    <property type="entry name" value="vitamin K-dependent protein S"/>
    <property type="match status" value="1"/>
</dbReference>
<dbReference type="PRINTS" id="PR00722">
    <property type="entry name" value="CHYMOTRYPSIN"/>
</dbReference>
<keyword evidence="25" id="KW-1185">Reference proteome</keyword>
<feature type="active site" description="Charge relay system" evidence="15">
    <location>
        <position position="273"/>
    </location>
</feature>
<evidence type="ECO:0000256" key="17">
    <source>
        <dbReference type="RuleBase" id="RU363034"/>
    </source>
</evidence>
<feature type="domain" description="Gla" evidence="22">
    <location>
        <begin position="41"/>
        <end position="87"/>
    </location>
</feature>
<comment type="subcellular location">
    <subcellularLocation>
        <location evidence="2">Secreted</location>
    </subcellularLocation>
</comment>
<keyword evidence="14" id="KW-0325">Glycoprotein</keyword>
<evidence type="ECO:0000256" key="8">
    <source>
        <dbReference type="ARBA" id="ARBA00022729"/>
    </source>
</evidence>
<keyword evidence="13 16" id="KW-1015">Disulfide bond</keyword>
<dbReference type="FunFam" id="2.40.10.10:FF:000120">
    <property type="entry name" value="Putative serine protease"/>
    <property type="match status" value="1"/>
</dbReference>
<dbReference type="InterPro" id="IPR001314">
    <property type="entry name" value="Peptidase_S1A"/>
</dbReference>
<accession>K4FY05</accession>
<comment type="caution">
    <text evidence="16">Lacks conserved residue(s) required for the propagation of feature annotation.</text>
</comment>
<evidence type="ECO:0000313" key="23">
    <source>
        <dbReference type="EMBL" id="AFK10812.1"/>
    </source>
</evidence>
<dbReference type="Pfam" id="PF00089">
    <property type="entry name" value="Trypsin"/>
    <property type="match status" value="1"/>
</dbReference>
<evidence type="ECO:0000256" key="1">
    <source>
        <dbReference type="ARBA" id="ARBA00001239"/>
    </source>
</evidence>
<keyword evidence="12" id="KW-0106">Calcium</keyword>
<dbReference type="PRINTS" id="PR00001">
    <property type="entry name" value="GLABLOOD"/>
</dbReference>
<dbReference type="Gene3D" id="2.40.10.10">
    <property type="entry name" value="Trypsin-like serine proteases"/>
    <property type="match status" value="2"/>
</dbReference>
<dbReference type="PROSITE" id="PS01187">
    <property type="entry name" value="EGF_CA"/>
    <property type="match status" value="1"/>
</dbReference>
<feature type="region of interest" description="Disordered" evidence="18">
    <location>
        <begin position="194"/>
        <end position="213"/>
    </location>
</feature>
<dbReference type="PANTHER" id="PTHR24278">
    <property type="entry name" value="COAGULATION FACTOR"/>
    <property type="match status" value="1"/>
</dbReference>
<evidence type="ECO:0000256" key="19">
    <source>
        <dbReference type="SAM" id="SignalP"/>
    </source>
</evidence>
<evidence type="ECO:0000256" key="3">
    <source>
        <dbReference type="ARBA" id="ARBA00012181"/>
    </source>
</evidence>
<dbReference type="PROSITE" id="PS00010">
    <property type="entry name" value="ASX_HYDROXYL"/>
    <property type="match status" value="1"/>
</dbReference>
<dbReference type="FunFam" id="2.10.25.10:FF:000162">
    <property type="entry name" value="Coagulation factor X (Predicted)"/>
    <property type="match status" value="1"/>
</dbReference>
<evidence type="ECO:0000256" key="18">
    <source>
        <dbReference type="SAM" id="MobiDB-lite"/>
    </source>
</evidence>
<reference evidence="25" key="1">
    <citation type="journal article" date="2006" name="Science">
        <title>Ancient noncoding elements conserved in the human genome.</title>
        <authorList>
            <person name="Venkatesh B."/>
            <person name="Kirkness E.F."/>
            <person name="Loh Y.H."/>
            <person name="Halpern A.L."/>
            <person name="Lee A.P."/>
            <person name="Johnson J."/>
            <person name="Dandona N."/>
            <person name="Viswanathan L.D."/>
            <person name="Tay A."/>
            <person name="Venter J.C."/>
            <person name="Strausberg R.L."/>
            <person name="Brenner S."/>
        </authorList>
    </citation>
    <scope>NUCLEOTIDE SEQUENCE [LARGE SCALE GENOMIC DNA]</scope>
</reference>
<dbReference type="Pfam" id="PF00594">
    <property type="entry name" value="Gla"/>
    <property type="match status" value="1"/>
</dbReference>
<keyword evidence="8 19" id="KW-0732">Signal</keyword>
<dbReference type="PROSITE" id="PS01186">
    <property type="entry name" value="EGF_2"/>
    <property type="match status" value="1"/>
</dbReference>
<sequence length="474" mass="53306">MMLRIFGIIYLFLLVLTLAKVDIQVFLNSEKANRVLTRQKRANGPFEEFREGNMERECNEEGCSFEEAREIFEDTEKTSAFWNQYVDGNQCESNPCRNRGRCQDGIGLYTCNCLKGYHGKNCEIETPKLCGLNNGGCVHFCKVHRESVDCSCAKDYESRGKYCIPQVPYPCGRIETRLIHSVRSLETSPVLNNDTDITSIPSPQSLPTESNNSASNITKIIQSGPQTPDRRIVGGLDCLPGNCPWQVLLLNQNNEGFCGGTILTDQIVLTAAHCLNQTPTFTIVAGEFDVTLEEGHEQYRQVHRIASHLKFQKKSYNNDIALLKLSKPLVFNNYVIPVCLPEKRFAEQVLMNMPNALVSGWGRIYEHGATASKLQQLSVPYVDRLKCVESSKFPVSKNMFCAGYDKENKDACQGDSGGPHVTKYRDTWFLTGIVSWGEGCAMKGKYGIYTKTSNYLQWIKNSINELNNLNDTIS</sequence>
<evidence type="ECO:0000256" key="14">
    <source>
        <dbReference type="ARBA" id="ARBA00023180"/>
    </source>
</evidence>
<dbReference type="Proteomes" id="UP000314986">
    <property type="component" value="Unassembled WGS sequence"/>
</dbReference>
<evidence type="ECO:0000259" key="21">
    <source>
        <dbReference type="PROSITE" id="PS50240"/>
    </source>
</evidence>
<keyword evidence="11 17" id="KW-0720">Serine protease</keyword>
<dbReference type="GO" id="GO:0004252">
    <property type="term" value="F:serine-type endopeptidase activity"/>
    <property type="evidence" value="ECO:0007669"/>
    <property type="project" value="UniProtKB-EC"/>
</dbReference>
<dbReference type="GeneID" id="103185529"/>
<dbReference type="InterPro" id="IPR000152">
    <property type="entry name" value="EGF-type_Asp/Asn_hydroxyl_site"/>
</dbReference>
<evidence type="ECO:0000256" key="15">
    <source>
        <dbReference type="PIRSR" id="PIRSR001143-1"/>
    </source>
</evidence>
<keyword evidence="5" id="KW-0964">Secreted</keyword>
<evidence type="ECO:0000256" key="13">
    <source>
        <dbReference type="ARBA" id="ARBA00023157"/>
    </source>
</evidence>
<dbReference type="GO" id="GO:0005615">
    <property type="term" value="C:extracellular space"/>
    <property type="evidence" value="ECO:0007669"/>
    <property type="project" value="TreeGrafter"/>
</dbReference>
<dbReference type="InterPro" id="IPR033116">
    <property type="entry name" value="TRYPSIN_SER"/>
</dbReference>
<dbReference type="PROSITE" id="PS50998">
    <property type="entry name" value="GLA_2"/>
    <property type="match status" value="1"/>
</dbReference>
<dbReference type="MEROPS" id="S01.216"/>
<dbReference type="OMA" id="HITRYND"/>
<evidence type="ECO:0000256" key="10">
    <source>
        <dbReference type="ARBA" id="ARBA00022801"/>
    </source>
</evidence>
<reference evidence="25" key="2">
    <citation type="journal article" date="2007" name="PLoS Biol.">
        <title>Survey sequencing and comparative analysis of the elephant shark (Callorhinchus milii) genome.</title>
        <authorList>
            <person name="Venkatesh B."/>
            <person name="Kirkness E.F."/>
            <person name="Loh Y.H."/>
            <person name="Halpern A.L."/>
            <person name="Lee A.P."/>
            <person name="Johnson J."/>
            <person name="Dandona N."/>
            <person name="Viswanathan L.D."/>
            <person name="Tay A."/>
            <person name="Venter J.C."/>
            <person name="Strausberg R.L."/>
            <person name="Brenner S."/>
        </authorList>
    </citation>
    <scope>NUCLEOTIDE SEQUENCE [LARGE SCALE GENOMIC DNA]</scope>
</reference>
<dbReference type="Gene3D" id="4.10.740.10">
    <property type="entry name" value="Coagulation Factor IX"/>
    <property type="match status" value="1"/>
</dbReference>
<dbReference type="SMART" id="SM00069">
    <property type="entry name" value="GLA"/>
    <property type="match status" value="1"/>
</dbReference>
<dbReference type="InterPro" id="IPR000294">
    <property type="entry name" value="GLA_domain"/>
</dbReference>
<dbReference type="InterPro" id="IPR012224">
    <property type="entry name" value="Pept_S1A_FX"/>
</dbReference>
<feature type="disulfide bond" evidence="16">
    <location>
        <begin position="113"/>
        <end position="122"/>
    </location>
</feature>
<dbReference type="PROSITE" id="PS00022">
    <property type="entry name" value="EGF_1"/>
    <property type="match status" value="1"/>
</dbReference>
<dbReference type="GeneTree" id="ENSGT00940000157694"/>
<dbReference type="InterPro" id="IPR043504">
    <property type="entry name" value="Peptidase_S1_PA_chymotrypsin"/>
</dbReference>
<evidence type="ECO:0000313" key="25">
    <source>
        <dbReference type="Proteomes" id="UP000314986"/>
    </source>
</evidence>
<feature type="active site" description="Charge relay system" evidence="15">
    <location>
        <position position="319"/>
    </location>
</feature>
<dbReference type="SUPFAM" id="SSF57630">
    <property type="entry name" value="GLA-domain"/>
    <property type="match status" value="1"/>
</dbReference>
<evidence type="ECO:0000256" key="4">
    <source>
        <dbReference type="ARBA" id="ARBA00022479"/>
    </source>
</evidence>
<dbReference type="CDD" id="cd00190">
    <property type="entry name" value="Tryp_SPc"/>
    <property type="match status" value="1"/>
</dbReference>
<dbReference type="PROSITE" id="PS50026">
    <property type="entry name" value="EGF_3"/>
    <property type="match status" value="1"/>
</dbReference>
<evidence type="ECO:0000256" key="6">
    <source>
        <dbReference type="ARBA" id="ARBA00022536"/>
    </source>
</evidence>
<dbReference type="AlphaFoldDB" id="K4FY05"/>
<keyword evidence="7 17" id="KW-0645">Protease</keyword>
<dbReference type="CDD" id="cd00054">
    <property type="entry name" value="EGF_CA"/>
    <property type="match status" value="1"/>
</dbReference>
<dbReference type="Ensembl" id="ENSCMIT00000026749.1">
    <property type="protein sequence ID" value="ENSCMIP00000026321.1"/>
    <property type="gene ID" value="ENSCMIG00000011540.1"/>
</dbReference>
<dbReference type="InterPro" id="IPR009003">
    <property type="entry name" value="Peptidase_S1_PA"/>
</dbReference>
<evidence type="ECO:0000256" key="2">
    <source>
        <dbReference type="ARBA" id="ARBA00004613"/>
    </source>
</evidence>
<organism evidence="23">
    <name type="scientific">Callorhinchus milii</name>
    <name type="common">Ghost shark</name>
    <dbReference type="NCBI Taxonomy" id="7868"/>
    <lineage>
        <taxon>Eukaryota</taxon>
        <taxon>Metazoa</taxon>
        <taxon>Chordata</taxon>
        <taxon>Craniata</taxon>
        <taxon>Vertebrata</taxon>
        <taxon>Chondrichthyes</taxon>
        <taxon>Holocephali</taxon>
        <taxon>Chimaeriformes</taxon>
        <taxon>Callorhinchidae</taxon>
        <taxon>Callorhinchus</taxon>
    </lineage>
</organism>
<feature type="domain" description="Peptidase S1" evidence="21">
    <location>
        <begin position="232"/>
        <end position="464"/>
    </location>
</feature>
<evidence type="ECO:0000313" key="24">
    <source>
        <dbReference type="Ensembl" id="ENSCMIP00000026321.1"/>
    </source>
</evidence>
<name>K4FY05_CALMI</name>
<feature type="signal peptide" evidence="19">
    <location>
        <begin position="1"/>
        <end position="19"/>
    </location>
</feature>
<dbReference type="InterPro" id="IPR001254">
    <property type="entry name" value="Trypsin_dom"/>
</dbReference>
<dbReference type="InterPro" id="IPR035972">
    <property type="entry name" value="GLA-like_dom_SF"/>
</dbReference>
<dbReference type="STRING" id="7868.ENSCMIP00000026321"/>
<evidence type="ECO:0000256" key="7">
    <source>
        <dbReference type="ARBA" id="ARBA00022670"/>
    </source>
</evidence>
<dbReference type="InterPro" id="IPR017857">
    <property type="entry name" value="Coagulation_fac-like_Gla_dom"/>
</dbReference>
<dbReference type="Gene3D" id="2.10.25.10">
    <property type="entry name" value="Laminin"/>
    <property type="match status" value="2"/>
</dbReference>
<dbReference type="SMART" id="SM00181">
    <property type="entry name" value="EGF"/>
    <property type="match status" value="2"/>
</dbReference>
<dbReference type="EC" id="3.4.21.6" evidence="3"/>
<dbReference type="InterPro" id="IPR050442">
    <property type="entry name" value="Peptidase_S1_coag_factors"/>
</dbReference>
<dbReference type="PROSITE" id="PS00135">
    <property type="entry name" value="TRYPSIN_SER"/>
    <property type="match status" value="1"/>
</dbReference>
<keyword evidence="9" id="KW-0677">Repeat</keyword>
<evidence type="ECO:0000259" key="20">
    <source>
        <dbReference type="PROSITE" id="PS50026"/>
    </source>
</evidence>
<dbReference type="KEGG" id="cmk:103185529"/>
<keyword evidence="4" id="KW-0301">Gamma-carboxyglutamic acid</keyword>
<dbReference type="InterPro" id="IPR018114">
    <property type="entry name" value="TRYPSIN_HIS"/>
</dbReference>
<dbReference type="GO" id="GO:0007596">
    <property type="term" value="P:blood coagulation"/>
    <property type="evidence" value="ECO:0007669"/>
    <property type="project" value="InterPro"/>
</dbReference>
<reference evidence="24" key="5">
    <citation type="submission" date="2025-05" db="UniProtKB">
        <authorList>
            <consortium name="Ensembl"/>
        </authorList>
    </citation>
    <scope>IDENTIFICATION</scope>
</reference>
<evidence type="ECO:0000256" key="5">
    <source>
        <dbReference type="ARBA" id="ARBA00022525"/>
    </source>
</evidence>
<feature type="active site" description="Charge relay system" evidence="15">
    <location>
        <position position="416"/>
    </location>
</feature>
<dbReference type="GO" id="GO:0005509">
    <property type="term" value="F:calcium ion binding"/>
    <property type="evidence" value="ECO:0007669"/>
    <property type="project" value="InterPro"/>
</dbReference>
<proteinExistence type="evidence at transcript level"/>
<evidence type="ECO:0000256" key="12">
    <source>
        <dbReference type="ARBA" id="ARBA00022837"/>
    </source>
</evidence>
<dbReference type="PROSITE" id="PS00134">
    <property type="entry name" value="TRYPSIN_HIS"/>
    <property type="match status" value="1"/>
</dbReference>
<dbReference type="InterPro" id="IPR001881">
    <property type="entry name" value="EGF-like_Ca-bd_dom"/>
</dbReference>
<dbReference type="PIRSF" id="PIRSF001143">
    <property type="entry name" value="Factor_X"/>
    <property type="match status" value="1"/>
</dbReference>
<gene>
    <name evidence="24" type="primary">LOC103185529</name>
</gene>
<protein>
    <recommendedName>
        <fullName evidence="3">coagulation factor Xa</fullName>
        <ecNumber evidence="3">3.4.21.6</ecNumber>
    </recommendedName>
</protein>
<dbReference type="Pfam" id="PF00008">
    <property type="entry name" value="EGF"/>
    <property type="match status" value="1"/>
</dbReference>
<dbReference type="OrthoDB" id="6380398at2759"/>
<evidence type="ECO:0000256" key="16">
    <source>
        <dbReference type="PROSITE-ProRule" id="PRU00076"/>
    </source>
</evidence>
<dbReference type="SUPFAM" id="SSF50494">
    <property type="entry name" value="Trypsin-like serine proteases"/>
    <property type="match status" value="1"/>
</dbReference>
<keyword evidence="10 17" id="KW-0378">Hydrolase</keyword>
<reference evidence="23" key="3">
    <citation type="journal article" date="2012" name="PLoS ONE">
        <title>Sequencing and Analysis of Full-Length cDNAs, 5'-ESTs and 3'-ESTs from a Cartilaginous Fish, the Elephant Shark (Callorhinchus milii).</title>
        <authorList>
            <person name="Tan Y.Y."/>
            <person name="Kodzius R."/>
            <person name="Tay B.H."/>
            <person name="Tay A."/>
            <person name="Brenner S."/>
            <person name="Venkatesh B."/>
        </authorList>
    </citation>
    <scope>NUCLEOTIDE SEQUENCE</scope>
    <source>
        <tissue evidence="23">Gills</tissue>
    </source>
</reference>
<dbReference type="EMBL" id="JX052584">
    <property type="protein sequence ID" value="AFK10812.1"/>
    <property type="molecule type" value="mRNA"/>
</dbReference>
<dbReference type="PANTHER" id="PTHR24278:SF28">
    <property type="entry name" value="COAGULATION FACTOR X"/>
    <property type="match status" value="1"/>
</dbReference>
<comment type="catalytic activity">
    <reaction evidence="1">
        <text>Selective cleavage of Arg-|-Thr and then Arg-|-Ile bonds in prothrombin to form thrombin.</text>
        <dbReference type="EC" id="3.4.21.6"/>
    </reaction>
</comment>
<feature type="domain" description="EGF-like" evidence="20">
    <location>
        <begin position="87"/>
        <end position="123"/>
    </location>
</feature>
<dbReference type="GO" id="GO:0006508">
    <property type="term" value="P:proteolysis"/>
    <property type="evidence" value="ECO:0007669"/>
    <property type="project" value="UniProtKB-KW"/>
</dbReference>
<dbReference type="InterPro" id="IPR018097">
    <property type="entry name" value="EGF_Ca-bd_CS"/>
</dbReference>
<dbReference type="InterPro" id="IPR000742">
    <property type="entry name" value="EGF"/>
</dbReference>
<evidence type="ECO:0000256" key="9">
    <source>
        <dbReference type="ARBA" id="ARBA00022737"/>
    </source>
</evidence>
<feature type="chain" id="PRO_5044735225" description="coagulation factor Xa" evidence="19">
    <location>
        <begin position="20"/>
        <end position="474"/>
    </location>
</feature>
<dbReference type="SMART" id="SM00179">
    <property type="entry name" value="EGF_CA"/>
    <property type="match status" value="1"/>
</dbReference>
<evidence type="ECO:0000256" key="11">
    <source>
        <dbReference type="ARBA" id="ARBA00022825"/>
    </source>
</evidence>
<dbReference type="PROSITE" id="PS50240">
    <property type="entry name" value="TRYPSIN_DOM"/>
    <property type="match status" value="1"/>
</dbReference>
<dbReference type="SMART" id="SM00020">
    <property type="entry name" value="Tryp_SPc"/>
    <property type="match status" value="1"/>
</dbReference>
<evidence type="ECO:0000259" key="22">
    <source>
        <dbReference type="PROSITE" id="PS50998"/>
    </source>
</evidence>